<evidence type="ECO:0000313" key="3">
    <source>
        <dbReference type="EMBL" id="PZD72776.1"/>
    </source>
</evidence>
<dbReference type="Proteomes" id="UP000248857">
    <property type="component" value="Unassembled WGS sequence"/>
</dbReference>
<dbReference type="AlphaFoldDB" id="A0A2W1JHE9"/>
<organism evidence="3 4">
    <name type="scientific">Acaryochloris thomasi RCC1774</name>
    <dbReference type="NCBI Taxonomy" id="1764569"/>
    <lineage>
        <taxon>Bacteria</taxon>
        <taxon>Bacillati</taxon>
        <taxon>Cyanobacteriota</taxon>
        <taxon>Cyanophyceae</taxon>
        <taxon>Acaryochloridales</taxon>
        <taxon>Acaryochloridaceae</taxon>
        <taxon>Acaryochloris</taxon>
        <taxon>Acaryochloris thomasi</taxon>
    </lineage>
</organism>
<comment type="caution">
    <text evidence="3">The sequence shown here is derived from an EMBL/GenBank/DDBJ whole genome shotgun (WGS) entry which is preliminary data.</text>
</comment>
<feature type="transmembrane region" description="Helical" evidence="2">
    <location>
        <begin position="20"/>
        <end position="37"/>
    </location>
</feature>
<reference evidence="3 4" key="1">
    <citation type="journal article" date="2018" name="Sci. Rep.">
        <title>A novel species of the marine cyanobacterium Acaryochloris with a unique pigment content and lifestyle.</title>
        <authorList>
            <person name="Partensky F."/>
            <person name="Six C."/>
            <person name="Ratin M."/>
            <person name="Garczarek L."/>
            <person name="Vaulot D."/>
            <person name="Probert I."/>
            <person name="Calteau A."/>
            <person name="Gourvil P."/>
            <person name="Marie D."/>
            <person name="Grebert T."/>
            <person name="Bouchier C."/>
            <person name="Le Panse S."/>
            <person name="Gachenot M."/>
            <person name="Rodriguez F."/>
            <person name="Garrido J.L."/>
        </authorList>
    </citation>
    <scope>NUCLEOTIDE SEQUENCE [LARGE SCALE GENOMIC DNA]</scope>
    <source>
        <strain evidence="3 4">RCC1774</strain>
    </source>
</reference>
<evidence type="ECO:0000313" key="4">
    <source>
        <dbReference type="Proteomes" id="UP000248857"/>
    </source>
</evidence>
<dbReference type="InterPro" id="IPR011250">
    <property type="entry name" value="OMP/PagP_B-barrel"/>
</dbReference>
<proteinExistence type="predicted"/>
<feature type="compositionally biased region" description="Acidic residues" evidence="1">
    <location>
        <begin position="177"/>
        <end position="202"/>
    </location>
</feature>
<dbReference type="OrthoDB" id="9797122at2"/>
<feature type="region of interest" description="Disordered" evidence="1">
    <location>
        <begin position="104"/>
        <end position="139"/>
    </location>
</feature>
<name>A0A2W1JHE9_9CYAN</name>
<feature type="region of interest" description="Disordered" evidence="1">
    <location>
        <begin position="175"/>
        <end position="204"/>
    </location>
</feature>
<keyword evidence="2" id="KW-0472">Membrane</keyword>
<dbReference type="EMBL" id="PQWO01000008">
    <property type="protein sequence ID" value="PZD72776.1"/>
    <property type="molecule type" value="Genomic_DNA"/>
</dbReference>
<accession>A0A2W1JHE9</accession>
<keyword evidence="4" id="KW-1185">Reference proteome</keyword>
<sequence>MQNLDQNQLLWQRWAVVPSSLLWIVVLSLGAVLSPLLQIQALANDLDAALGIDVSEIEGEEQVSADAPLAPELNLPPLEQSLITIDPQGPDHGSAATSSVTLLDASRQSAVETPQTSSASETTGPDPVVSTTEQSTAEDLKTQQTHLGNSFGLFSQAAPALEGETVEPSDLTLEASPEVEEAPDVEEALEVEEAPEAEESSEEREYVFGRNGQGRWFIQAGIGIPYNPDESNFYGLAGAGITHFFASGHSINVSLNTLAFSQEGSDSIGINLDVIARWHFLRKKTWSLFVDGGVGILNTTSRVPLIGGSRFNFTPQVGGGASLRIAEKTRLLMGIRWHHISNANLFEPNDGQDAVFGWVGLDLPR</sequence>
<evidence type="ECO:0000256" key="2">
    <source>
        <dbReference type="SAM" id="Phobius"/>
    </source>
</evidence>
<keyword evidence="2" id="KW-0812">Transmembrane</keyword>
<dbReference type="InterPro" id="IPR018550">
    <property type="entry name" value="Lipid-A_deacylase-rel"/>
</dbReference>
<dbReference type="Gene3D" id="2.40.160.20">
    <property type="match status" value="1"/>
</dbReference>
<evidence type="ECO:0000256" key="1">
    <source>
        <dbReference type="SAM" id="MobiDB-lite"/>
    </source>
</evidence>
<dbReference type="SUPFAM" id="SSF56925">
    <property type="entry name" value="OMPA-like"/>
    <property type="match status" value="1"/>
</dbReference>
<gene>
    <name evidence="3" type="ORF">C1752_03195</name>
</gene>
<keyword evidence="2" id="KW-1133">Transmembrane helix</keyword>
<evidence type="ECO:0008006" key="5">
    <source>
        <dbReference type="Google" id="ProtNLM"/>
    </source>
</evidence>
<dbReference type="Pfam" id="PF09411">
    <property type="entry name" value="PagL"/>
    <property type="match status" value="1"/>
</dbReference>
<protein>
    <recommendedName>
        <fullName evidence="5">Acyloxyacyl hydrolase</fullName>
    </recommendedName>
</protein>
<dbReference type="RefSeq" id="WP_110986649.1">
    <property type="nucleotide sequence ID" value="NZ_CAWNWM010000008.1"/>
</dbReference>